<sequence>MSAALSHPPRAVSPVDHDLQVLYDEVWAGFAAEDGPSVEKDLDGIYSVYGSDSDYVSPSPVTPSSAVSGAYLTAASIEQYHLIVRGVKYLGTSSNRIQSNHGHEGPSANGRSSLSNVRRLPPTPGRPSSSPTKPPSISMPEPEIYQESRSSSPGVRPGHLSSESYSNSSSLLRKATTGSVNSVNAQNSRRLPAPPGAVGSGSRPVGLPASPSPHHRPSTSPSSSSLTSPVHAGGSPSISRESLNRVPSVHRISESVDYPSSYQRSPSSGHAPQLSLSSEYLSPQRYEDLYSSSSSSISSPSTQSYKNNRTVHVETSSPSSDFYVSPSMPSIYRGDSVGSYSNGVNAQGQPIRSQQAVYPYPVQRMPEPEPAAADYSDPLYAYDDSGLSNGTANIVRRPTDMLRDIRNYRHSNDDYNQDLNGYEDNGEWESVPGLSDRARERGDYTWEWEYDDDGEESFVNFSLLSHLAVQLKDKTTIQQLIQRELALNHKFSTNDRRAALQVARSLQSQLFFYEVEWGGRVLQDGVEDVYMFLDDAEGAGPSGSGMASSSSAIPPSPGVVDVYREELPTGVVTMLTRCYVPTCVDEDPCYANDCPKRGFSLLAAVGGGETEAPAPLSPNKTWPETVPKEVLETLPESEINRQTIIHKIIHKEDQYIQDLDVVESVFIRPLRNANPPVISPPAALEKFVDDVFSNILD</sequence>
<feature type="compositionally biased region" description="Low complexity" evidence="1">
    <location>
        <begin position="218"/>
        <end position="229"/>
    </location>
</feature>
<evidence type="ECO:0000313" key="4">
    <source>
        <dbReference type="Proteomes" id="UP000559256"/>
    </source>
</evidence>
<dbReference type="Proteomes" id="UP000559256">
    <property type="component" value="Unassembled WGS sequence"/>
</dbReference>
<protein>
    <recommendedName>
        <fullName evidence="2">DH domain-containing protein</fullName>
    </recommendedName>
</protein>
<feature type="region of interest" description="Disordered" evidence="1">
    <location>
        <begin position="290"/>
        <end position="322"/>
    </location>
</feature>
<dbReference type="InterPro" id="IPR000219">
    <property type="entry name" value="DH_dom"/>
</dbReference>
<feature type="compositionally biased region" description="Low complexity" evidence="1">
    <location>
        <begin position="291"/>
        <end position="304"/>
    </location>
</feature>
<reference evidence="3 4" key="1">
    <citation type="journal article" date="2020" name="ISME J.">
        <title>Uncovering the hidden diversity of litter-decomposition mechanisms in mushroom-forming fungi.</title>
        <authorList>
            <person name="Floudas D."/>
            <person name="Bentzer J."/>
            <person name="Ahren D."/>
            <person name="Johansson T."/>
            <person name="Persson P."/>
            <person name="Tunlid A."/>
        </authorList>
    </citation>
    <scope>NUCLEOTIDE SEQUENCE [LARGE SCALE GENOMIC DNA]</scope>
    <source>
        <strain evidence="3 4">CBS 291.85</strain>
    </source>
</reference>
<evidence type="ECO:0000313" key="3">
    <source>
        <dbReference type="EMBL" id="KAF5351328.1"/>
    </source>
</evidence>
<dbReference type="EMBL" id="JAACJM010000071">
    <property type="protein sequence ID" value="KAF5351328.1"/>
    <property type="molecule type" value="Genomic_DNA"/>
</dbReference>
<feature type="region of interest" description="Disordered" evidence="1">
    <location>
        <begin position="95"/>
        <end position="275"/>
    </location>
</feature>
<dbReference type="Gene3D" id="1.20.900.10">
    <property type="entry name" value="Dbl homology (DH) domain"/>
    <property type="match status" value="1"/>
</dbReference>
<dbReference type="OrthoDB" id="2272012at2759"/>
<dbReference type="AlphaFoldDB" id="A0A8H5FWG6"/>
<accession>A0A8H5FWG6</accession>
<evidence type="ECO:0000259" key="2">
    <source>
        <dbReference type="PROSITE" id="PS50010"/>
    </source>
</evidence>
<name>A0A8H5FWG6_9AGAR</name>
<dbReference type="PANTHER" id="PTHR46572">
    <property type="entry name" value="RHO1 GDP-GTP EXCHANGE PROTEIN 1-RELATED"/>
    <property type="match status" value="1"/>
</dbReference>
<evidence type="ECO:0000256" key="1">
    <source>
        <dbReference type="SAM" id="MobiDB-lite"/>
    </source>
</evidence>
<dbReference type="GO" id="GO:0005085">
    <property type="term" value="F:guanyl-nucleotide exchange factor activity"/>
    <property type="evidence" value="ECO:0007669"/>
    <property type="project" value="InterPro"/>
</dbReference>
<dbReference type="InterPro" id="IPR052233">
    <property type="entry name" value="Rho-type_GEFs"/>
</dbReference>
<feature type="compositionally biased region" description="Polar residues" evidence="1">
    <location>
        <begin position="305"/>
        <end position="315"/>
    </location>
</feature>
<comment type="caution">
    <text evidence="3">The sequence shown here is derived from an EMBL/GenBank/DDBJ whole genome shotgun (WGS) entry which is preliminary data.</text>
</comment>
<gene>
    <name evidence="3" type="ORF">D9758_007970</name>
</gene>
<feature type="non-terminal residue" evidence="3">
    <location>
        <position position="1"/>
    </location>
</feature>
<organism evidence="3 4">
    <name type="scientific">Tetrapyrgos nigripes</name>
    <dbReference type="NCBI Taxonomy" id="182062"/>
    <lineage>
        <taxon>Eukaryota</taxon>
        <taxon>Fungi</taxon>
        <taxon>Dikarya</taxon>
        <taxon>Basidiomycota</taxon>
        <taxon>Agaricomycotina</taxon>
        <taxon>Agaricomycetes</taxon>
        <taxon>Agaricomycetidae</taxon>
        <taxon>Agaricales</taxon>
        <taxon>Marasmiineae</taxon>
        <taxon>Marasmiaceae</taxon>
        <taxon>Tetrapyrgos</taxon>
    </lineage>
</organism>
<dbReference type="PANTHER" id="PTHR46572:SF1">
    <property type="entry name" value="RHO1 GUANINE NUCLEOTIDE EXCHANGE FACTOR TUS1"/>
    <property type="match status" value="1"/>
</dbReference>
<feature type="domain" description="DH" evidence="2">
    <location>
        <begin position="640"/>
        <end position="697"/>
    </location>
</feature>
<feature type="compositionally biased region" description="Low complexity" evidence="1">
    <location>
        <begin position="126"/>
        <end position="140"/>
    </location>
</feature>
<dbReference type="PROSITE" id="PS50010">
    <property type="entry name" value="DH_2"/>
    <property type="match status" value="1"/>
</dbReference>
<keyword evidence="4" id="KW-1185">Reference proteome</keyword>
<dbReference type="SUPFAM" id="SSF48065">
    <property type="entry name" value="DBL homology domain (DH-domain)"/>
    <property type="match status" value="1"/>
</dbReference>
<feature type="compositionally biased region" description="Polar residues" evidence="1">
    <location>
        <begin position="176"/>
        <end position="189"/>
    </location>
</feature>
<feature type="compositionally biased region" description="Low complexity" evidence="1">
    <location>
        <begin position="160"/>
        <end position="172"/>
    </location>
</feature>
<proteinExistence type="predicted"/>
<feature type="compositionally biased region" description="Polar residues" evidence="1">
    <location>
        <begin position="258"/>
        <end position="275"/>
    </location>
</feature>
<dbReference type="InterPro" id="IPR035899">
    <property type="entry name" value="DBL_dom_sf"/>
</dbReference>